<dbReference type="AlphaFoldDB" id="A0A4C2A4K7"/>
<dbReference type="Proteomes" id="UP000299102">
    <property type="component" value="Unassembled WGS sequence"/>
</dbReference>
<keyword evidence="3" id="KW-1185">Reference proteome</keyword>
<proteinExistence type="predicted"/>
<feature type="compositionally biased region" description="Basic and acidic residues" evidence="1">
    <location>
        <begin position="1"/>
        <end position="18"/>
    </location>
</feature>
<evidence type="ECO:0000313" key="3">
    <source>
        <dbReference type="Proteomes" id="UP000299102"/>
    </source>
</evidence>
<gene>
    <name evidence="2" type="ORF">EVAR_66071_1</name>
</gene>
<comment type="caution">
    <text evidence="2">The sequence shown here is derived from an EMBL/GenBank/DDBJ whole genome shotgun (WGS) entry which is preliminary data.</text>
</comment>
<sequence length="225" mass="25946">MEPHTDGDVEPHDVRHVEAPPPAPRIPDTAAGARVTKWNLLSKLIYARIRFGRNARHCNALWLRNNRRRSRDLSLHSSSLDNDTSSFFLIILMISEHANHRIPPMETRNPKGVNRMDSTREELIAGFLERNRISDGEAYGLIEVYLLDETQQRKQLFHLMCRLKHYIIISRDEGKNANITYTSKEVRGLQKHNTSLELVLKGVDYDAELSLSHDTSFLLWTVILV</sequence>
<dbReference type="EMBL" id="BGZK01002470">
    <property type="protein sequence ID" value="GBP94164.1"/>
    <property type="molecule type" value="Genomic_DNA"/>
</dbReference>
<feature type="region of interest" description="Disordered" evidence="1">
    <location>
        <begin position="1"/>
        <end position="29"/>
    </location>
</feature>
<evidence type="ECO:0000256" key="1">
    <source>
        <dbReference type="SAM" id="MobiDB-lite"/>
    </source>
</evidence>
<reference evidence="2 3" key="1">
    <citation type="journal article" date="2019" name="Commun. Biol.">
        <title>The bagworm genome reveals a unique fibroin gene that provides high tensile strength.</title>
        <authorList>
            <person name="Kono N."/>
            <person name="Nakamura H."/>
            <person name="Ohtoshi R."/>
            <person name="Tomita M."/>
            <person name="Numata K."/>
            <person name="Arakawa K."/>
        </authorList>
    </citation>
    <scope>NUCLEOTIDE SEQUENCE [LARGE SCALE GENOMIC DNA]</scope>
</reference>
<protein>
    <submittedName>
        <fullName evidence="2">Uncharacterized protein</fullName>
    </submittedName>
</protein>
<evidence type="ECO:0000313" key="2">
    <source>
        <dbReference type="EMBL" id="GBP94164.1"/>
    </source>
</evidence>
<accession>A0A4C2A4K7</accession>
<name>A0A4C2A4K7_EUMVA</name>
<organism evidence="2 3">
    <name type="scientific">Eumeta variegata</name>
    <name type="common">Bagworm moth</name>
    <name type="synonym">Eumeta japonica</name>
    <dbReference type="NCBI Taxonomy" id="151549"/>
    <lineage>
        <taxon>Eukaryota</taxon>
        <taxon>Metazoa</taxon>
        <taxon>Ecdysozoa</taxon>
        <taxon>Arthropoda</taxon>
        <taxon>Hexapoda</taxon>
        <taxon>Insecta</taxon>
        <taxon>Pterygota</taxon>
        <taxon>Neoptera</taxon>
        <taxon>Endopterygota</taxon>
        <taxon>Lepidoptera</taxon>
        <taxon>Glossata</taxon>
        <taxon>Ditrysia</taxon>
        <taxon>Tineoidea</taxon>
        <taxon>Psychidae</taxon>
        <taxon>Oiketicinae</taxon>
        <taxon>Eumeta</taxon>
    </lineage>
</organism>